<dbReference type="AlphaFoldDB" id="A0A098TJI6"/>
<dbReference type="InterPro" id="IPR011604">
    <property type="entry name" value="PDDEXK-like_dom_sf"/>
</dbReference>
<dbReference type="GO" id="GO:0006281">
    <property type="term" value="P:DNA repair"/>
    <property type="evidence" value="ECO:0007669"/>
    <property type="project" value="UniProtKB-KW"/>
</dbReference>
<evidence type="ECO:0000313" key="6">
    <source>
        <dbReference type="Proteomes" id="UP000030170"/>
    </source>
</evidence>
<organism evidence="5 6">
    <name type="scientific">Neosynechococcus sphagnicola sy1</name>
    <dbReference type="NCBI Taxonomy" id="1497020"/>
    <lineage>
        <taxon>Bacteria</taxon>
        <taxon>Bacillati</taxon>
        <taxon>Cyanobacteriota</taxon>
        <taxon>Cyanophyceae</taxon>
        <taxon>Neosynechococcales</taxon>
        <taxon>Neosynechococcaceae</taxon>
        <taxon>Neosynechococcus</taxon>
    </lineage>
</organism>
<dbReference type="GO" id="GO:0004386">
    <property type="term" value="F:helicase activity"/>
    <property type="evidence" value="ECO:0007669"/>
    <property type="project" value="UniProtKB-KW"/>
</dbReference>
<dbReference type="Pfam" id="PF12705">
    <property type="entry name" value="PDDEXK_1"/>
    <property type="match status" value="1"/>
</dbReference>
<keyword evidence="2" id="KW-0547">Nucleotide-binding</keyword>
<keyword evidence="1" id="KW-0227">DNA damage</keyword>
<keyword evidence="6" id="KW-1185">Reference proteome</keyword>
<dbReference type="Gene3D" id="3.90.320.10">
    <property type="match status" value="1"/>
</dbReference>
<dbReference type="EMBL" id="JJML01000029">
    <property type="protein sequence ID" value="KGF72331.1"/>
    <property type="molecule type" value="Genomic_DNA"/>
</dbReference>
<sequence length="282" mass="32105">MAAISTPPLMRLSQGHLNVLADCPRKFQYLYLDHLGSPISSEQHDRQTSGSRFHLLMQQRALGLPIEPLTAGDPQLHQWLNAFVLAEAEILGSAETTAPNLPGSLTPWRQSEYPRSLYWQDFWLTIICDLLIADGQQAQILDWKTYPRPQQHRWLANNWQTRLYPFVLTETSPYTPEQISMTYWFFDTMSVEGATPSPQSLTFAYNTALHQQTRQDLTTLLNQLRGWLRNYEQAQPFPQVALSTGQCPSCPFACRCQRSSQPATAFQATKIPDLAQIPEIAL</sequence>
<gene>
    <name evidence="5" type="ORF">DO97_09530</name>
</gene>
<evidence type="ECO:0000256" key="3">
    <source>
        <dbReference type="ARBA" id="ARBA00023204"/>
    </source>
</evidence>
<evidence type="ECO:0000313" key="5">
    <source>
        <dbReference type="EMBL" id="KGF72331.1"/>
    </source>
</evidence>
<keyword evidence="2" id="KW-0347">Helicase</keyword>
<feature type="domain" description="PD-(D/E)XK endonuclease-like" evidence="4">
    <location>
        <begin position="11"/>
        <end position="257"/>
    </location>
</feature>
<dbReference type="Proteomes" id="UP000030170">
    <property type="component" value="Unassembled WGS sequence"/>
</dbReference>
<protein>
    <recommendedName>
        <fullName evidence="4">PD-(D/E)XK endonuclease-like domain-containing protein</fullName>
    </recommendedName>
</protein>
<comment type="caution">
    <text evidence="5">The sequence shown here is derived from an EMBL/GenBank/DDBJ whole genome shotgun (WGS) entry which is preliminary data.</text>
</comment>
<reference evidence="5 6" key="1">
    <citation type="journal article" date="2014" name="Mol. Ecol.">
        <title>Evolution of Synechococcus.</title>
        <authorList>
            <person name="Dvorak P."/>
            <person name="Casamatta D."/>
            <person name="Hasler P."/>
            <person name="Poulickova A."/>
            <person name="Ondrej V."/>
            <person name="Sanges R."/>
        </authorList>
    </citation>
    <scope>NUCLEOTIDE SEQUENCE [LARGE SCALE GENOMIC DNA]</scope>
    <source>
        <strain evidence="5 6">CAUP A 1101</strain>
    </source>
</reference>
<keyword evidence="3" id="KW-0234">DNA repair</keyword>
<name>A0A098TJI6_9CYAN</name>
<proteinExistence type="predicted"/>
<evidence type="ECO:0000256" key="1">
    <source>
        <dbReference type="ARBA" id="ARBA00022763"/>
    </source>
</evidence>
<dbReference type="RefSeq" id="WP_036534131.1">
    <property type="nucleotide sequence ID" value="NZ_JJML01000029.1"/>
</dbReference>
<accession>A0A098TJI6</accession>
<dbReference type="InterPro" id="IPR038726">
    <property type="entry name" value="PDDEXK_AddAB-type"/>
</dbReference>
<keyword evidence="2" id="KW-0067">ATP-binding</keyword>
<keyword evidence="2" id="KW-0378">Hydrolase</keyword>
<evidence type="ECO:0000256" key="2">
    <source>
        <dbReference type="ARBA" id="ARBA00022806"/>
    </source>
</evidence>
<evidence type="ECO:0000259" key="4">
    <source>
        <dbReference type="Pfam" id="PF12705"/>
    </source>
</evidence>
<dbReference type="STRING" id="1497020.DO97_09530"/>